<evidence type="ECO:0000256" key="1">
    <source>
        <dbReference type="ARBA" id="ARBA00001936"/>
    </source>
</evidence>
<dbReference type="EMBL" id="CACSLK010026072">
    <property type="protein sequence ID" value="CAA0825072.1"/>
    <property type="molecule type" value="Genomic_DNA"/>
</dbReference>
<comment type="cofactor">
    <cofactor evidence="2">
        <name>Mg(2+)</name>
        <dbReference type="ChEBI" id="CHEBI:18420"/>
    </cofactor>
</comment>
<evidence type="ECO:0000256" key="6">
    <source>
        <dbReference type="ARBA" id="ARBA00022801"/>
    </source>
</evidence>
<protein>
    <submittedName>
        <fullName evidence="10">RNAse II-like 1</fullName>
    </submittedName>
</protein>
<dbReference type="GO" id="GO:0004525">
    <property type="term" value="F:ribonuclease III activity"/>
    <property type="evidence" value="ECO:0007669"/>
    <property type="project" value="InterPro"/>
</dbReference>
<reference evidence="10" key="1">
    <citation type="submission" date="2019-12" db="EMBL/GenBank/DDBJ databases">
        <authorList>
            <person name="Scholes J."/>
        </authorList>
    </citation>
    <scope>NUCLEOTIDE SEQUENCE</scope>
</reference>
<dbReference type="OrthoDB" id="416741at2759"/>
<organism evidence="10 11">
    <name type="scientific">Striga hermonthica</name>
    <name type="common">Purple witchweed</name>
    <name type="synonym">Buchnera hermonthica</name>
    <dbReference type="NCBI Taxonomy" id="68872"/>
    <lineage>
        <taxon>Eukaryota</taxon>
        <taxon>Viridiplantae</taxon>
        <taxon>Streptophyta</taxon>
        <taxon>Embryophyta</taxon>
        <taxon>Tracheophyta</taxon>
        <taxon>Spermatophyta</taxon>
        <taxon>Magnoliopsida</taxon>
        <taxon>eudicotyledons</taxon>
        <taxon>Gunneridae</taxon>
        <taxon>Pentapetalae</taxon>
        <taxon>asterids</taxon>
        <taxon>lamiids</taxon>
        <taxon>Lamiales</taxon>
        <taxon>Orobanchaceae</taxon>
        <taxon>Buchnereae</taxon>
        <taxon>Striga</taxon>
    </lineage>
</organism>
<evidence type="ECO:0000256" key="4">
    <source>
        <dbReference type="ARBA" id="ARBA00022723"/>
    </source>
</evidence>
<dbReference type="GO" id="GO:0046872">
    <property type="term" value="F:metal ion binding"/>
    <property type="evidence" value="ECO:0007669"/>
    <property type="project" value="UniProtKB-KW"/>
</dbReference>
<keyword evidence="3" id="KW-0540">Nuclease</keyword>
<sequence>MLLPCQDLLILDQQVGNNNTKEHEKEDNSKRVNLIHEITGYTFHDPSLLQQAFTHHSYEEDGSCASLERLAYVGDSVLNLLIANEQYLSYPDLDPGRLTRLRAVNVDTEKLARVALKHELHKLLRHNKILLSVQIKEFRNAIVEYPLHSSGLIDAPKVLADIVESLIGAIFVDSNSSTDTTWKVVKNLLEPIITPSDIPTHPVVKLRELCQRKGFTLEIRDFWKESGEIEVVVDEEDVVGKAKYSAKRVIAMNRAALDAYNKIVEKNSWP</sequence>
<name>A0A9N7RC08_STRHE</name>
<dbReference type="PANTHER" id="PTHR14950">
    <property type="entry name" value="DICER-RELATED"/>
    <property type="match status" value="1"/>
</dbReference>
<dbReference type="SUPFAM" id="SSF69065">
    <property type="entry name" value="RNase III domain-like"/>
    <property type="match status" value="1"/>
</dbReference>
<gene>
    <name evidence="10" type="ORF">SHERM_21857</name>
</gene>
<evidence type="ECO:0000259" key="9">
    <source>
        <dbReference type="PROSITE" id="PS50142"/>
    </source>
</evidence>
<evidence type="ECO:0000313" key="11">
    <source>
        <dbReference type="Proteomes" id="UP001153555"/>
    </source>
</evidence>
<dbReference type="PANTHER" id="PTHR14950:SF54">
    <property type="entry name" value="RNASE II-LIKE 1"/>
    <property type="match status" value="1"/>
</dbReference>
<keyword evidence="7" id="KW-0460">Magnesium</keyword>
<dbReference type="SUPFAM" id="SSF54768">
    <property type="entry name" value="dsRNA-binding domain-like"/>
    <property type="match status" value="1"/>
</dbReference>
<dbReference type="InterPro" id="IPR036389">
    <property type="entry name" value="RNase_III_sf"/>
</dbReference>
<evidence type="ECO:0000256" key="8">
    <source>
        <dbReference type="ARBA" id="ARBA00022884"/>
    </source>
</evidence>
<comment type="caution">
    <text evidence="10">The sequence shown here is derived from an EMBL/GenBank/DDBJ whole genome shotgun (WGS) entry which is preliminary data.</text>
</comment>
<evidence type="ECO:0000313" key="10">
    <source>
        <dbReference type="EMBL" id="CAA0825072.1"/>
    </source>
</evidence>
<evidence type="ECO:0000256" key="5">
    <source>
        <dbReference type="ARBA" id="ARBA00022759"/>
    </source>
</evidence>
<feature type="domain" description="RNase III" evidence="9">
    <location>
        <begin position="32"/>
        <end position="175"/>
    </location>
</feature>
<dbReference type="GO" id="GO:0003723">
    <property type="term" value="F:RNA binding"/>
    <property type="evidence" value="ECO:0007669"/>
    <property type="project" value="UniProtKB-KW"/>
</dbReference>
<dbReference type="GO" id="GO:0005737">
    <property type="term" value="C:cytoplasm"/>
    <property type="evidence" value="ECO:0007669"/>
    <property type="project" value="TreeGrafter"/>
</dbReference>
<dbReference type="CDD" id="cd00593">
    <property type="entry name" value="RIBOc"/>
    <property type="match status" value="1"/>
</dbReference>
<dbReference type="FunFam" id="1.10.1520.10:FF:000004">
    <property type="entry name" value="Endoribonuclease dicer-like 1"/>
    <property type="match status" value="1"/>
</dbReference>
<keyword evidence="6" id="KW-0378">Hydrolase</keyword>
<accession>A0A9N7RC08</accession>
<keyword evidence="4" id="KW-0479">Metal-binding</keyword>
<keyword evidence="8" id="KW-0694">RNA-binding</keyword>
<evidence type="ECO:0000256" key="7">
    <source>
        <dbReference type="ARBA" id="ARBA00022842"/>
    </source>
</evidence>
<evidence type="ECO:0000256" key="3">
    <source>
        <dbReference type="ARBA" id="ARBA00022722"/>
    </source>
</evidence>
<dbReference type="Proteomes" id="UP001153555">
    <property type="component" value="Unassembled WGS sequence"/>
</dbReference>
<dbReference type="AlphaFoldDB" id="A0A9N7RC08"/>
<dbReference type="PROSITE" id="PS50142">
    <property type="entry name" value="RNASE_3_2"/>
    <property type="match status" value="1"/>
</dbReference>
<keyword evidence="11" id="KW-1185">Reference proteome</keyword>
<dbReference type="Gene3D" id="1.10.1520.10">
    <property type="entry name" value="Ribonuclease III domain"/>
    <property type="match status" value="1"/>
</dbReference>
<dbReference type="SMART" id="SM00535">
    <property type="entry name" value="RIBOc"/>
    <property type="match status" value="1"/>
</dbReference>
<dbReference type="GO" id="GO:0030422">
    <property type="term" value="P:siRNA processing"/>
    <property type="evidence" value="ECO:0007669"/>
    <property type="project" value="TreeGrafter"/>
</dbReference>
<comment type="cofactor">
    <cofactor evidence="1">
        <name>Mn(2+)</name>
        <dbReference type="ChEBI" id="CHEBI:29035"/>
    </cofactor>
</comment>
<dbReference type="GO" id="GO:0005634">
    <property type="term" value="C:nucleus"/>
    <property type="evidence" value="ECO:0007669"/>
    <property type="project" value="TreeGrafter"/>
</dbReference>
<dbReference type="Pfam" id="PF00636">
    <property type="entry name" value="Ribonuclease_3"/>
    <property type="match status" value="1"/>
</dbReference>
<proteinExistence type="predicted"/>
<dbReference type="InterPro" id="IPR000999">
    <property type="entry name" value="RNase_III_dom"/>
</dbReference>
<keyword evidence="5" id="KW-0255">Endonuclease</keyword>
<evidence type="ECO:0000256" key="2">
    <source>
        <dbReference type="ARBA" id="ARBA00001946"/>
    </source>
</evidence>